<organism evidence="3 4">
    <name type="scientific">Sclerotinia sclerotiorum (strain ATCC 18683 / 1980 / Ss-1)</name>
    <name type="common">White mold</name>
    <name type="synonym">Whetzelinia sclerotiorum</name>
    <dbReference type="NCBI Taxonomy" id="665079"/>
    <lineage>
        <taxon>Eukaryota</taxon>
        <taxon>Fungi</taxon>
        <taxon>Dikarya</taxon>
        <taxon>Ascomycota</taxon>
        <taxon>Pezizomycotina</taxon>
        <taxon>Leotiomycetes</taxon>
        <taxon>Helotiales</taxon>
        <taxon>Sclerotiniaceae</taxon>
        <taxon>Sclerotinia</taxon>
    </lineage>
</organism>
<evidence type="ECO:0000313" key="3">
    <source>
        <dbReference type="EMBL" id="APA07957.1"/>
    </source>
</evidence>
<reference evidence="4" key="1">
    <citation type="journal article" date="2017" name="Genome Biol. Evol.">
        <title>The complete genome sequence of the phytopathogenic fungus Sclerotinia sclerotiorum reveals insights into the genome architecture of broad host range pathogens.</title>
        <authorList>
            <person name="Derbyshire M."/>
            <person name="Denton-Giles M."/>
            <person name="Hegedus D."/>
            <person name="Seifbarghy S."/>
            <person name="Rollins J."/>
            <person name="van Kan J."/>
            <person name="Seidl M.F."/>
            <person name="Faino L."/>
            <person name="Mbengue M."/>
            <person name="Navaud O."/>
            <person name="Raffaele S."/>
            <person name="Hammond-Kosack K."/>
            <person name="Heard S."/>
            <person name="Oliver R."/>
        </authorList>
    </citation>
    <scope>NUCLEOTIDE SEQUENCE [LARGE SCALE GENOMIC DNA]</scope>
    <source>
        <strain evidence="4">ATCC 18683 / 1980 / Ss-1</strain>
    </source>
</reference>
<dbReference type="KEGG" id="ssl:SS1G_00421"/>
<dbReference type="RefSeq" id="XP_001598335.1">
    <property type="nucleotide sequence ID" value="XM_001598285.1"/>
</dbReference>
<feature type="signal peptide" evidence="1">
    <location>
        <begin position="1"/>
        <end position="22"/>
    </location>
</feature>
<dbReference type="InterPro" id="IPR045518">
    <property type="entry name" value="2EXR"/>
</dbReference>
<dbReference type="OrthoDB" id="3480289at2759"/>
<sequence>MSSNKMLCNRLAPLLLARILRASPTNTKTIKPTIPLIEKHWCTKRIAFMLLDTGIETTAEEISLLGSSLHSPHILTVQQAQMTVTTDQILVSMDLNVQSPMLSNNMLESTEAAAIPPPCTSDNKIQVLSFEFMIPDGENSLKPESEEDIGATSLTEEQCCPSAFIDIPPYKGSMQHLNMLEFNTEGRAIGESLENSTKYTQKCVEYHYESYEKQNLILENSMCNESFPEDGCCFTRFLDFPTEIQCLTWNFSMEEDRIIEVHITKRCLTWMIVYAFTDAKNPAILSVCRVAREQGLKQYKALSVENSWRRDKKIYDDRQQLLGLPSDFVGSGAATTNSNATSTMTGIPFLSTAAISESTAMLWTLGTILGARPSDTNF</sequence>
<evidence type="ECO:0000313" key="4">
    <source>
        <dbReference type="Proteomes" id="UP000177798"/>
    </source>
</evidence>
<name>A0A1D9PZ44_SCLS1</name>
<dbReference type="Pfam" id="PF20150">
    <property type="entry name" value="2EXR"/>
    <property type="match status" value="1"/>
</dbReference>
<proteinExistence type="predicted"/>
<accession>A0A1D9PZ44</accession>
<dbReference type="AlphaFoldDB" id="A0A1D9PZ44"/>
<evidence type="ECO:0000259" key="2">
    <source>
        <dbReference type="Pfam" id="PF20150"/>
    </source>
</evidence>
<keyword evidence="1" id="KW-0732">Signal</keyword>
<gene>
    <name evidence="3" type="ORF">sscle_03g027270</name>
</gene>
<dbReference type="EMBL" id="CP017816">
    <property type="protein sequence ID" value="APA07957.1"/>
    <property type="molecule type" value="Genomic_DNA"/>
</dbReference>
<feature type="domain" description="2EXR" evidence="2">
    <location>
        <begin position="234"/>
        <end position="315"/>
    </location>
</feature>
<dbReference type="VEuPathDB" id="FungiDB:sscle_03g027270"/>
<feature type="chain" id="PRO_5010529610" description="2EXR domain-containing protein" evidence="1">
    <location>
        <begin position="23"/>
        <end position="378"/>
    </location>
</feature>
<protein>
    <recommendedName>
        <fullName evidence="2">2EXR domain-containing protein</fullName>
    </recommendedName>
</protein>
<dbReference type="Proteomes" id="UP000177798">
    <property type="component" value="Chromosome 3"/>
</dbReference>
<evidence type="ECO:0000256" key="1">
    <source>
        <dbReference type="SAM" id="SignalP"/>
    </source>
</evidence>